<gene>
    <name evidence="1" type="ORF">LY89DRAFT_784325</name>
</gene>
<dbReference type="RefSeq" id="XP_018068723.1">
    <property type="nucleotide sequence ID" value="XM_018222775.1"/>
</dbReference>
<name>A0A194X2G5_MOLSC</name>
<evidence type="ECO:0000313" key="2">
    <source>
        <dbReference type="Proteomes" id="UP000070700"/>
    </source>
</evidence>
<accession>A0A194X2G5</accession>
<dbReference type="KEGG" id="psco:LY89DRAFT_784325"/>
<organism evidence="1 2">
    <name type="scientific">Mollisia scopiformis</name>
    <name type="common">Conifer needle endophyte fungus</name>
    <name type="synonym">Phialocephala scopiformis</name>
    <dbReference type="NCBI Taxonomy" id="149040"/>
    <lineage>
        <taxon>Eukaryota</taxon>
        <taxon>Fungi</taxon>
        <taxon>Dikarya</taxon>
        <taxon>Ascomycota</taxon>
        <taxon>Pezizomycotina</taxon>
        <taxon>Leotiomycetes</taxon>
        <taxon>Helotiales</taxon>
        <taxon>Mollisiaceae</taxon>
        <taxon>Mollisia</taxon>
    </lineage>
</organism>
<dbReference type="InParanoid" id="A0A194X2G5"/>
<evidence type="ECO:0000313" key="1">
    <source>
        <dbReference type="EMBL" id="KUJ14368.1"/>
    </source>
</evidence>
<protein>
    <submittedName>
        <fullName evidence="1">Uncharacterized protein</fullName>
    </submittedName>
</protein>
<dbReference type="OrthoDB" id="3940621at2759"/>
<dbReference type="EMBL" id="KQ947420">
    <property type="protein sequence ID" value="KUJ14368.1"/>
    <property type="molecule type" value="Genomic_DNA"/>
</dbReference>
<dbReference type="GeneID" id="28832501"/>
<dbReference type="Proteomes" id="UP000070700">
    <property type="component" value="Unassembled WGS sequence"/>
</dbReference>
<reference evidence="1 2" key="1">
    <citation type="submission" date="2015-10" db="EMBL/GenBank/DDBJ databases">
        <title>Full genome of DAOMC 229536 Phialocephala scopiformis, a fungal endophyte of spruce producing the potent anti-insectan compound rugulosin.</title>
        <authorList>
            <consortium name="DOE Joint Genome Institute"/>
            <person name="Walker A.K."/>
            <person name="Frasz S.L."/>
            <person name="Seifert K.A."/>
            <person name="Miller J.D."/>
            <person name="Mondo S.J."/>
            <person name="Labutti K."/>
            <person name="Lipzen A."/>
            <person name="Dockter R."/>
            <person name="Kennedy M."/>
            <person name="Grigoriev I.V."/>
            <person name="Spatafora J.W."/>
        </authorList>
    </citation>
    <scope>NUCLEOTIDE SEQUENCE [LARGE SCALE GENOMIC DNA]</scope>
    <source>
        <strain evidence="1 2">CBS 120377</strain>
    </source>
</reference>
<dbReference type="AlphaFoldDB" id="A0A194X2G5"/>
<sequence>MESVHANMGLFAMLPKELRTMIWIALANKPDRDSDSDRIVIKDLSDEHGQMFDEYSDSDDIWCIARFRKPKKNSEEEVTSGLEPTKAEGPLFTLLRTCQGIYKHVSDFMYSKEVISFQIRSQCYFYPKRKTIYEWKIESQVLGKCYTVNHEYGIHPKISNFPYHKVKTIKFVIEAPNFKEEPAEIYGLWHSVRKLFDMFSTMKALPDIEIELPDLYMEHGSHVVHSGTTKKPVKWERNWSTNGIPNSCIARAYVDRYNGVDFRGKYVLDCTSILNLFFLLERHGETKVTSTPDLEADETFARSASQLRSSKTAGISRSKITKEVDRTYISLEDALDVFSGTVSHELRLNRSAAWVDQDGKHPYLDEWERIDKTHDFDLDILPIKTRHRYAVAFNPGSINMQKMRRALNIPSKPQHYELRRFFSIALYDKEYYPHICNPEDARISSKQRAAISNLKFKVVRRKEWNKYYDVNGIYAVGCNKHGDIDRFVRNMAGDWETKEWREFERRYQERRGLIDLEASSELAQ</sequence>
<keyword evidence="2" id="KW-1185">Reference proteome</keyword>
<proteinExistence type="predicted"/>